<dbReference type="InterPro" id="IPR034694">
    <property type="entry name" value="HPF_long/plastid"/>
</dbReference>
<dbReference type="AlphaFoldDB" id="F2LUE9"/>
<dbReference type="EMBL" id="CP002606">
    <property type="protein sequence ID" value="AEA33475.1"/>
    <property type="molecule type" value="Genomic_DNA"/>
</dbReference>
<reference evidence="6 7" key="1">
    <citation type="journal article" date="2011" name="Stand. Genomic Sci.">
        <title>Complete genome sequence of the thermophilic sulfur-reducer Hippea maritima type strain (MH(2)).</title>
        <authorList>
            <person name="Huntemann M."/>
            <person name="Lu M."/>
            <person name="Nolan M."/>
            <person name="Lapidus A."/>
            <person name="Lucas S."/>
            <person name="Hammon N."/>
            <person name="Deshpande S."/>
            <person name="Cheng J.F."/>
            <person name="Tapia R."/>
            <person name="Han C."/>
            <person name="Goodwin L."/>
            <person name="Pitluck S."/>
            <person name="Liolios K."/>
            <person name="Pagani I."/>
            <person name="Ivanova N."/>
            <person name="Ovchinikova G."/>
            <person name="Pati A."/>
            <person name="Chen A."/>
            <person name="Palaniappan K."/>
            <person name="Land M."/>
            <person name="Hauser L."/>
            <person name="Jeffries C.D."/>
            <person name="Detter J.C."/>
            <person name="Brambilla E.M."/>
            <person name="Rohde M."/>
            <person name="Spring S."/>
            <person name="Goker M."/>
            <person name="Woyke T."/>
            <person name="Bristow J."/>
            <person name="Eisen J.A."/>
            <person name="Markowitz V."/>
            <person name="Hugenholtz P."/>
            <person name="Kyrpides N.C."/>
            <person name="Klenk H.P."/>
            <person name="Mavromatis K."/>
        </authorList>
    </citation>
    <scope>NUCLEOTIDE SEQUENCE [LARGE SCALE GENOMIC DNA]</scope>
    <source>
        <strain evidence="7">ATCC 700847 / DSM 10411 / MH2</strain>
    </source>
</reference>
<dbReference type="FunCoup" id="F2LUE9">
    <property type="interactions" value="215"/>
</dbReference>
<sequence>MKITISAKNTELTPAIKGYVEKKIGRLQRKIDGATTADVVLSVEKYRHIADVKLNIEGEIIKATESSKDMYSSIDLVYEVLEKQIEKMKDKLYKSKRRASQAEQYQYEAGEREPVVVEEEFIPKPLTVEEAIMKLNEEDKHFVVFNNSENGKVCVIYKKKNGDYGYIVTR</sequence>
<evidence type="ECO:0000313" key="7">
    <source>
        <dbReference type="Proteomes" id="UP000008139"/>
    </source>
</evidence>
<dbReference type="OrthoDB" id="9794975at2"/>
<dbReference type="Proteomes" id="UP000008139">
    <property type="component" value="Chromosome"/>
</dbReference>
<dbReference type="CDD" id="cd00552">
    <property type="entry name" value="RaiA"/>
    <property type="match status" value="1"/>
</dbReference>
<comment type="subunit">
    <text evidence="4">Interacts with 100S ribosomes.</text>
</comment>
<dbReference type="NCBIfam" id="TIGR00741">
    <property type="entry name" value="yfiA"/>
    <property type="match status" value="1"/>
</dbReference>
<dbReference type="Pfam" id="PF02482">
    <property type="entry name" value="Ribosomal_S30AE"/>
    <property type="match status" value="1"/>
</dbReference>
<keyword evidence="1 4" id="KW-0810">Translation regulation</keyword>
<dbReference type="STRING" id="760142.Hipma_0504"/>
<dbReference type="InterPro" id="IPR050574">
    <property type="entry name" value="HPF/YfiA_ribosome-assoc"/>
</dbReference>
<organism evidence="6 7">
    <name type="scientific">Hippea maritima (strain ATCC 700847 / DSM 10411 / MH2)</name>
    <dbReference type="NCBI Taxonomy" id="760142"/>
    <lineage>
        <taxon>Bacteria</taxon>
        <taxon>Pseudomonadati</taxon>
        <taxon>Campylobacterota</taxon>
        <taxon>Desulfurellia</taxon>
        <taxon>Desulfurellales</taxon>
        <taxon>Hippeaceae</taxon>
        <taxon>Hippea</taxon>
    </lineage>
</organism>
<dbReference type="Gene3D" id="3.30.160.100">
    <property type="entry name" value="Ribosome hibernation promotion factor-like"/>
    <property type="match status" value="1"/>
</dbReference>
<evidence type="ECO:0000256" key="4">
    <source>
        <dbReference type="HAMAP-Rule" id="MF_00839"/>
    </source>
</evidence>
<keyword evidence="6" id="KW-0689">Ribosomal protein</keyword>
<comment type="subunit">
    <text evidence="2">Associates exclusively with 100S ribosomes, which are dimers of 70S ribosomes.</text>
</comment>
<dbReference type="GO" id="GO:0043024">
    <property type="term" value="F:ribosomal small subunit binding"/>
    <property type="evidence" value="ECO:0007669"/>
    <property type="project" value="TreeGrafter"/>
</dbReference>
<dbReference type="PANTHER" id="PTHR33231:SF1">
    <property type="entry name" value="30S RIBOSOMAL PROTEIN"/>
    <property type="match status" value="1"/>
</dbReference>
<dbReference type="HOGENOM" id="CLU_071472_0_3_7"/>
<dbReference type="RefSeq" id="WP_013681516.1">
    <property type="nucleotide sequence ID" value="NC_015318.1"/>
</dbReference>
<dbReference type="KEGG" id="hmr:Hipma_0504"/>
<comment type="similarity">
    <text evidence="4">Belongs to the HPF/YfiA ribosome-associated protein family. Long HPF subfamily.</text>
</comment>
<feature type="domain" description="Sigma 54 modulation/S30EA ribosomal protein C-terminal" evidence="5">
    <location>
        <begin position="113"/>
        <end position="165"/>
    </location>
</feature>
<dbReference type="InterPro" id="IPR038416">
    <property type="entry name" value="Ribosom_S30AE_C_sf"/>
</dbReference>
<comment type="subcellular location">
    <subcellularLocation>
        <location evidence="4">Cytoplasm</location>
    </subcellularLocation>
</comment>
<dbReference type="Gene3D" id="3.30.505.50">
    <property type="entry name" value="Sigma 54 modulation/S30EA ribosomal protein, C-terminal domain"/>
    <property type="match status" value="1"/>
</dbReference>
<keyword evidence="7" id="KW-1185">Reference proteome</keyword>
<evidence type="ECO:0000313" key="6">
    <source>
        <dbReference type="EMBL" id="AEA33475.1"/>
    </source>
</evidence>
<comment type="function">
    <text evidence="4">Required for dimerization of active 70S ribosomes into 100S ribosomes in stationary phase; 100S ribosomes are translationally inactive and sometimes present during exponential growth.</text>
</comment>
<dbReference type="SUPFAM" id="SSF69754">
    <property type="entry name" value="Ribosome binding protein Y (YfiA homologue)"/>
    <property type="match status" value="1"/>
</dbReference>
<protein>
    <recommendedName>
        <fullName evidence="3 4">Ribosome hibernation promoting factor</fullName>
        <shortName evidence="4">HPF</shortName>
    </recommendedName>
</protein>
<dbReference type="InterPro" id="IPR032528">
    <property type="entry name" value="Ribosom_S30AE_C"/>
</dbReference>
<dbReference type="PANTHER" id="PTHR33231">
    <property type="entry name" value="30S RIBOSOMAL PROTEIN"/>
    <property type="match status" value="1"/>
</dbReference>
<dbReference type="GO" id="GO:0045900">
    <property type="term" value="P:negative regulation of translational elongation"/>
    <property type="evidence" value="ECO:0007669"/>
    <property type="project" value="TreeGrafter"/>
</dbReference>
<dbReference type="InParanoid" id="F2LUE9"/>
<keyword evidence="6" id="KW-0687">Ribonucleoprotein</keyword>
<dbReference type="eggNOG" id="COG1544">
    <property type="taxonomic scope" value="Bacteria"/>
</dbReference>
<evidence type="ECO:0000256" key="1">
    <source>
        <dbReference type="ARBA" id="ARBA00022845"/>
    </source>
</evidence>
<proteinExistence type="inferred from homology"/>
<evidence type="ECO:0000256" key="2">
    <source>
        <dbReference type="ARBA" id="ARBA00038695"/>
    </source>
</evidence>
<dbReference type="InterPro" id="IPR003489">
    <property type="entry name" value="RHF/RaiA"/>
</dbReference>
<evidence type="ECO:0000259" key="5">
    <source>
        <dbReference type="Pfam" id="PF16321"/>
    </source>
</evidence>
<reference evidence="7" key="2">
    <citation type="submission" date="2011-03" db="EMBL/GenBank/DDBJ databases">
        <title>The complete genome of Hippea maritima DSM 10411.</title>
        <authorList>
            <consortium name="US DOE Joint Genome Institute (JGI-PGF)"/>
            <person name="Lucas S."/>
            <person name="Copeland A."/>
            <person name="Lapidus A."/>
            <person name="Bruce D."/>
            <person name="Goodwin L."/>
            <person name="Pitluck S."/>
            <person name="Peters L."/>
            <person name="Kyrpides N."/>
            <person name="Mavromatis K."/>
            <person name="Pagani I."/>
            <person name="Ivanova N."/>
            <person name="Mikhailova N."/>
            <person name="Lu M."/>
            <person name="Detter J.C."/>
            <person name="Tapia R."/>
            <person name="Han C."/>
            <person name="Land M."/>
            <person name="Hauser L."/>
            <person name="Markowitz V."/>
            <person name="Cheng J.-F."/>
            <person name="Hugenholtz P."/>
            <person name="Woyke T."/>
            <person name="Wu D."/>
            <person name="Spring S."/>
            <person name="Schroeder M."/>
            <person name="Brambilla E."/>
            <person name="Klenk H.-P."/>
            <person name="Eisen J.A."/>
        </authorList>
    </citation>
    <scope>NUCLEOTIDE SEQUENCE [LARGE SCALE GENOMIC DNA]</scope>
    <source>
        <strain evidence="7">ATCC 700847 / DSM 10411 / MH2</strain>
    </source>
</reference>
<dbReference type="InterPro" id="IPR036567">
    <property type="entry name" value="RHF-like"/>
</dbReference>
<name>F2LUE9_HIPMA</name>
<evidence type="ECO:0000256" key="3">
    <source>
        <dbReference type="ARBA" id="ARBA00041148"/>
    </source>
</evidence>
<dbReference type="HAMAP" id="MF_00839">
    <property type="entry name" value="HPF"/>
    <property type="match status" value="1"/>
</dbReference>
<dbReference type="Pfam" id="PF16321">
    <property type="entry name" value="Ribosom_S30AE_C"/>
    <property type="match status" value="1"/>
</dbReference>
<gene>
    <name evidence="4" type="primary">hpf</name>
    <name evidence="6" type="ordered locus">Hipma_0504</name>
</gene>
<accession>F2LUE9</accession>
<keyword evidence="4" id="KW-0963">Cytoplasm</keyword>
<dbReference type="GO" id="GO:0022627">
    <property type="term" value="C:cytosolic small ribosomal subunit"/>
    <property type="evidence" value="ECO:0007669"/>
    <property type="project" value="TreeGrafter"/>
</dbReference>